<feature type="region of interest" description="Disordered" evidence="6">
    <location>
        <begin position="317"/>
        <end position="343"/>
    </location>
</feature>
<evidence type="ECO:0000256" key="3">
    <source>
        <dbReference type="ARBA" id="ARBA00022989"/>
    </source>
</evidence>
<feature type="transmembrane region" description="Helical" evidence="7">
    <location>
        <begin position="47"/>
        <end position="65"/>
    </location>
</feature>
<comment type="caution">
    <text evidence="10">The sequence shown here is derived from an EMBL/GenBank/DDBJ whole genome shotgun (WGS) entry which is preliminary data.</text>
</comment>
<evidence type="ECO:0000256" key="8">
    <source>
        <dbReference type="SAM" id="SignalP"/>
    </source>
</evidence>
<dbReference type="InterPro" id="IPR052337">
    <property type="entry name" value="SAT4-like"/>
</dbReference>
<sequence length="453" mass="48317">MRRLLFLTLSMCALRSAVAQASAEGPPECGKYSYELCGIEGQDRTTMIWTIAVSFGLLALAAFVLRCISRLSIVGRRSWGPDDWAITLVMGFATPLAFISIPLSKRGLGLDIWFVEHDDVTHILYLWYFDAVLYVTSLGLTKVSILLFYLTVFPKRSFRLWAHALIVANVMYAVVFSCLLAFQCRPIAGAWLAWDGEFEAECISLNVIGWSGAAANIALDVATLALPMPELFALSMSRRKKVQIIGMFALGFIDTIVAIIRLESIITFDTSRNITQDFVEIGYMSTIEVPVGIVCACLPAIRSLFGAVFPRVFGTTSHESTKRNTSGGGDGGGGGGGLSGSSRLSRKQRASNLVNNKISVRQEWTVLSDPAPGSDSDVELVGVAVSGGAPAVGYRYPGVAGGSGASTSIKAVVVESAARPQTPWDGTIGNVSGNGAGGGYYKSNRNGASVHVG</sequence>
<feature type="chain" id="PRO_5047153236" description="Rhodopsin domain-containing protein" evidence="8">
    <location>
        <begin position="20"/>
        <end position="453"/>
    </location>
</feature>
<evidence type="ECO:0000259" key="9">
    <source>
        <dbReference type="Pfam" id="PF20684"/>
    </source>
</evidence>
<keyword evidence="3 7" id="KW-1133">Transmembrane helix</keyword>
<evidence type="ECO:0000256" key="7">
    <source>
        <dbReference type="SAM" id="Phobius"/>
    </source>
</evidence>
<keyword evidence="8" id="KW-0732">Signal</keyword>
<evidence type="ECO:0000256" key="1">
    <source>
        <dbReference type="ARBA" id="ARBA00004141"/>
    </source>
</evidence>
<dbReference type="EMBL" id="QJNS01000303">
    <property type="protein sequence ID" value="RYO80009.1"/>
    <property type="molecule type" value="Genomic_DNA"/>
</dbReference>
<accession>A0ABY0GYE1</accession>
<keyword evidence="11" id="KW-1185">Reference proteome</keyword>
<evidence type="ECO:0000256" key="4">
    <source>
        <dbReference type="ARBA" id="ARBA00023136"/>
    </source>
</evidence>
<feature type="transmembrane region" description="Helical" evidence="7">
    <location>
        <begin position="160"/>
        <end position="183"/>
    </location>
</feature>
<keyword evidence="2 7" id="KW-0812">Transmembrane</keyword>
<evidence type="ECO:0000313" key="10">
    <source>
        <dbReference type="EMBL" id="RYO80009.1"/>
    </source>
</evidence>
<feature type="transmembrane region" description="Helical" evidence="7">
    <location>
        <begin position="124"/>
        <end position="148"/>
    </location>
</feature>
<keyword evidence="4 7" id="KW-0472">Membrane</keyword>
<dbReference type="Pfam" id="PF20684">
    <property type="entry name" value="Fung_rhodopsin"/>
    <property type="match status" value="1"/>
</dbReference>
<feature type="compositionally biased region" description="Gly residues" evidence="6">
    <location>
        <begin position="326"/>
        <end position="339"/>
    </location>
</feature>
<comment type="similarity">
    <text evidence="5">Belongs to the SAT4 family.</text>
</comment>
<feature type="transmembrane region" description="Helical" evidence="7">
    <location>
        <begin position="203"/>
        <end position="223"/>
    </location>
</feature>
<name>A0ABY0GYE1_9PEZI</name>
<evidence type="ECO:0000313" key="11">
    <source>
        <dbReference type="Proteomes" id="UP000294003"/>
    </source>
</evidence>
<dbReference type="InterPro" id="IPR049326">
    <property type="entry name" value="Rhodopsin_dom_fungi"/>
</dbReference>
<dbReference type="PANTHER" id="PTHR33048">
    <property type="entry name" value="PTH11-LIKE INTEGRAL MEMBRANE PROTEIN (AFU_ORTHOLOGUE AFUA_5G11245)"/>
    <property type="match status" value="1"/>
</dbReference>
<feature type="transmembrane region" description="Helical" evidence="7">
    <location>
        <begin position="244"/>
        <end position="262"/>
    </location>
</feature>
<feature type="domain" description="Rhodopsin" evidence="9">
    <location>
        <begin position="65"/>
        <end position="305"/>
    </location>
</feature>
<gene>
    <name evidence="10" type="ORF">DL762_007868</name>
</gene>
<dbReference type="PANTHER" id="PTHR33048:SF143">
    <property type="entry name" value="EXTRACELLULAR MEMBRANE PROTEIN CFEM DOMAIN-CONTAINING PROTEIN-RELATED"/>
    <property type="match status" value="1"/>
</dbReference>
<evidence type="ECO:0000256" key="2">
    <source>
        <dbReference type="ARBA" id="ARBA00022692"/>
    </source>
</evidence>
<evidence type="ECO:0000256" key="5">
    <source>
        <dbReference type="ARBA" id="ARBA00038359"/>
    </source>
</evidence>
<comment type="subcellular location">
    <subcellularLocation>
        <location evidence="1">Membrane</location>
        <topology evidence="1">Multi-pass membrane protein</topology>
    </subcellularLocation>
</comment>
<evidence type="ECO:0000256" key="6">
    <source>
        <dbReference type="SAM" id="MobiDB-lite"/>
    </source>
</evidence>
<dbReference type="Proteomes" id="UP000294003">
    <property type="component" value="Unassembled WGS sequence"/>
</dbReference>
<reference evidence="10 11" key="1">
    <citation type="submission" date="2018-06" db="EMBL/GenBank/DDBJ databases">
        <title>Complete Genomes of Monosporascus.</title>
        <authorList>
            <person name="Robinson A.J."/>
            <person name="Natvig D.O."/>
        </authorList>
    </citation>
    <scope>NUCLEOTIDE SEQUENCE [LARGE SCALE GENOMIC DNA]</scope>
    <source>
        <strain evidence="10 11">CBS 609.92</strain>
    </source>
</reference>
<proteinExistence type="inferred from homology"/>
<feature type="transmembrane region" description="Helical" evidence="7">
    <location>
        <begin position="85"/>
        <end position="104"/>
    </location>
</feature>
<organism evidence="10 11">
    <name type="scientific">Monosporascus cannonballus</name>
    <dbReference type="NCBI Taxonomy" id="155416"/>
    <lineage>
        <taxon>Eukaryota</taxon>
        <taxon>Fungi</taxon>
        <taxon>Dikarya</taxon>
        <taxon>Ascomycota</taxon>
        <taxon>Pezizomycotina</taxon>
        <taxon>Sordariomycetes</taxon>
        <taxon>Xylariomycetidae</taxon>
        <taxon>Xylariales</taxon>
        <taxon>Xylariales incertae sedis</taxon>
        <taxon>Monosporascus</taxon>
    </lineage>
</organism>
<protein>
    <recommendedName>
        <fullName evidence="9">Rhodopsin domain-containing protein</fullName>
    </recommendedName>
</protein>
<feature type="signal peptide" evidence="8">
    <location>
        <begin position="1"/>
        <end position="19"/>
    </location>
</feature>